<evidence type="ECO:0000256" key="8">
    <source>
        <dbReference type="ARBA" id="ARBA00022692"/>
    </source>
</evidence>
<dbReference type="STRING" id="1166340.SAMN05192583_3111"/>
<dbReference type="EMBL" id="FOCF01000009">
    <property type="protein sequence ID" value="SEN59863.1"/>
    <property type="molecule type" value="Genomic_DNA"/>
</dbReference>
<evidence type="ECO:0000256" key="1">
    <source>
        <dbReference type="ARBA" id="ARBA00004429"/>
    </source>
</evidence>
<comment type="subcellular location">
    <subcellularLocation>
        <location evidence="1">Cell inner membrane</location>
        <topology evidence="1">Multi-pass membrane protein</topology>
    </subcellularLocation>
</comment>
<evidence type="ECO:0000256" key="16">
    <source>
        <dbReference type="SAM" id="Coils"/>
    </source>
</evidence>
<evidence type="ECO:0000256" key="9">
    <source>
        <dbReference type="ARBA" id="ARBA00022741"/>
    </source>
</evidence>
<dbReference type="GO" id="GO:0005886">
    <property type="term" value="C:plasma membrane"/>
    <property type="evidence" value="ECO:0007669"/>
    <property type="project" value="UniProtKB-SubCell"/>
</dbReference>
<dbReference type="EC" id="2.7.10.2" evidence="4"/>
<feature type="transmembrane region" description="Helical" evidence="17">
    <location>
        <begin position="30"/>
        <end position="50"/>
    </location>
</feature>
<keyword evidence="7" id="KW-0808">Transferase</keyword>
<name>A0A1H8HUN1_9SPHN</name>
<keyword evidence="16" id="KW-0175">Coiled coil</keyword>
<keyword evidence="11" id="KW-0067">ATP-binding</keyword>
<evidence type="ECO:0000256" key="4">
    <source>
        <dbReference type="ARBA" id="ARBA00011903"/>
    </source>
</evidence>
<accession>A0A1H8HUN1</accession>
<dbReference type="InterPro" id="IPR027417">
    <property type="entry name" value="P-loop_NTPase"/>
</dbReference>
<reference evidence="21" key="1">
    <citation type="submission" date="2016-10" db="EMBL/GenBank/DDBJ databases">
        <authorList>
            <person name="Varghese N."/>
            <person name="Submissions S."/>
        </authorList>
    </citation>
    <scope>NUCLEOTIDE SEQUENCE [LARGE SCALE GENOMIC DNA]</scope>
    <source>
        <strain evidence="21">S6-262</strain>
    </source>
</reference>
<evidence type="ECO:0000256" key="2">
    <source>
        <dbReference type="ARBA" id="ARBA00007316"/>
    </source>
</evidence>
<feature type="domain" description="Polysaccharide chain length determinant N-terminal" evidence="18">
    <location>
        <begin position="16"/>
        <end position="105"/>
    </location>
</feature>
<keyword evidence="6" id="KW-0997">Cell inner membrane</keyword>
<keyword evidence="14" id="KW-0829">Tyrosine-protein kinase</keyword>
<comment type="similarity">
    <text evidence="2">Belongs to the CpsD/CapB family.</text>
</comment>
<evidence type="ECO:0000256" key="17">
    <source>
        <dbReference type="SAM" id="Phobius"/>
    </source>
</evidence>
<feature type="domain" description="AAA" evidence="19">
    <location>
        <begin position="523"/>
        <end position="651"/>
    </location>
</feature>
<dbReference type="Gene3D" id="3.40.50.300">
    <property type="entry name" value="P-loop containing nucleotide triphosphate hydrolases"/>
    <property type="match status" value="1"/>
</dbReference>
<dbReference type="Pfam" id="PF02706">
    <property type="entry name" value="Wzz"/>
    <property type="match status" value="1"/>
</dbReference>
<evidence type="ECO:0000259" key="18">
    <source>
        <dbReference type="Pfam" id="PF02706"/>
    </source>
</evidence>
<gene>
    <name evidence="20" type="ORF">SAMN05192583_3111</name>
</gene>
<keyword evidence="9" id="KW-0547">Nucleotide-binding</keyword>
<keyword evidence="5" id="KW-1003">Cell membrane</keyword>
<dbReference type="InterPro" id="IPR003856">
    <property type="entry name" value="LPS_length_determ_N"/>
</dbReference>
<dbReference type="AlphaFoldDB" id="A0A1H8HUN1"/>
<comment type="catalytic activity">
    <reaction evidence="15">
        <text>L-tyrosyl-[protein] + ATP = O-phospho-L-tyrosyl-[protein] + ADP + H(+)</text>
        <dbReference type="Rhea" id="RHEA:10596"/>
        <dbReference type="Rhea" id="RHEA-COMP:10136"/>
        <dbReference type="Rhea" id="RHEA-COMP:20101"/>
        <dbReference type="ChEBI" id="CHEBI:15378"/>
        <dbReference type="ChEBI" id="CHEBI:30616"/>
        <dbReference type="ChEBI" id="CHEBI:46858"/>
        <dbReference type="ChEBI" id="CHEBI:61978"/>
        <dbReference type="ChEBI" id="CHEBI:456216"/>
        <dbReference type="EC" id="2.7.10.2"/>
    </reaction>
</comment>
<evidence type="ECO:0000256" key="7">
    <source>
        <dbReference type="ARBA" id="ARBA00022679"/>
    </source>
</evidence>
<evidence type="ECO:0000256" key="15">
    <source>
        <dbReference type="ARBA" id="ARBA00051245"/>
    </source>
</evidence>
<keyword evidence="10" id="KW-0418">Kinase</keyword>
<dbReference type="PANTHER" id="PTHR32309:SF13">
    <property type="entry name" value="FERRIC ENTEROBACTIN TRANSPORT PROTEIN FEPE"/>
    <property type="match status" value="1"/>
</dbReference>
<evidence type="ECO:0000256" key="13">
    <source>
        <dbReference type="ARBA" id="ARBA00023136"/>
    </source>
</evidence>
<evidence type="ECO:0000256" key="12">
    <source>
        <dbReference type="ARBA" id="ARBA00022989"/>
    </source>
</evidence>
<dbReference type="InterPro" id="IPR025669">
    <property type="entry name" value="AAA_dom"/>
</dbReference>
<evidence type="ECO:0000256" key="6">
    <source>
        <dbReference type="ARBA" id="ARBA00022519"/>
    </source>
</evidence>
<sequence>MPSGASGSPDTDARLIDLRGIGATLRQRQWPILVTIAVVLVLTAIAYLMLPQRFTATATVALDRRVDELVGQQSGDAALPTDSPSVDTAVQVLTSPQLAGEVADRLKLADVVGFGRIAGQPVSPPAVARQRATNVVRSGLLVKRTGVSYAITVSYSGNDAARAAAIVNQVVDQYIEDQRTGKEGARNAQTTLLRDRLVGLRRDVINAEQAVANYRARTNLIDVEKDSTAVQQEISVLNTQLATAEAERAAAQARLSAARATGAGGPQETAALGALRGQRAQLGVQRADLAGRYGPLHPDLARIDRQIADIDRTISTESGRVRANLAAEASVANGRVAAIRSSLNAAQGGLTAGNAASVQLAELVRNADSARSLYQAFLDRYRQSVAGQGTDQSNAYVISHAMVPGAPDFPSLPLFAVGGLLAGLLAAGALVLVLELLERGLKSRREFEAQMGIPVIGTVADLRSVPGTRVKSRDPMGPADYLVGNEGSVFGEAFRSIRTALRLGYPDQRVRSLAVTSALPNEGKTTTSICLARSAAMAGHKVVLVDCDVRRRASSRSLTSGVQHGLTDVLKGSVPLDQALVHDAASGAYVLAQSAQVTGDYDLIASPAMETLIAQLSDQFDLVVLDTAPVLPLAEARAIAGMADGVLMVARWRKTPAQAISLALDLLGRAGARVQGAAMTMVDLKAQARGGRDDEMVYYKQFKAYYT</sequence>
<keyword evidence="12 17" id="KW-1133">Transmembrane helix</keyword>
<dbReference type="InterPro" id="IPR005702">
    <property type="entry name" value="Wzc-like_C"/>
</dbReference>
<dbReference type="SUPFAM" id="SSF52540">
    <property type="entry name" value="P-loop containing nucleoside triphosphate hydrolases"/>
    <property type="match status" value="1"/>
</dbReference>
<evidence type="ECO:0000256" key="14">
    <source>
        <dbReference type="ARBA" id="ARBA00023137"/>
    </source>
</evidence>
<protein>
    <recommendedName>
        <fullName evidence="4">non-specific protein-tyrosine kinase</fullName>
        <ecNumber evidence="4">2.7.10.2</ecNumber>
    </recommendedName>
</protein>
<dbReference type="Proteomes" id="UP000199206">
    <property type="component" value="Unassembled WGS sequence"/>
</dbReference>
<feature type="transmembrane region" description="Helical" evidence="17">
    <location>
        <begin position="412"/>
        <end position="437"/>
    </location>
</feature>
<keyword evidence="21" id="KW-1185">Reference proteome</keyword>
<evidence type="ECO:0000256" key="5">
    <source>
        <dbReference type="ARBA" id="ARBA00022475"/>
    </source>
</evidence>
<keyword evidence="8 17" id="KW-0812">Transmembrane</keyword>
<evidence type="ECO:0000313" key="20">
    <source>
        <dbReference type="EMBL" id="SEN59863.1"/>
    </source>
</evidence>
<dbReference type="CDD" id="cd05387">
    <property type="entry name" value="BY-kinase"/>
    <property type="match status" value="1"/>
</dbReference>
<evidence type="ECO:0000259" key="19">
    <source>
        <dbReference type="Pfam" id="PF13614"/>
    </source>
</evidence>
<organism evidence="20 21">
    <name type="scientific">Sphingomonas gellani</name>
    <dbReference type="NCBI Taxonomy" id="1166340"/>
    <lineage>
        <taxon>Bacteria</taxon>
        <taxon>Pseudomonadati</taxon>
        <taxon>Pseudomonadota</taxon>
        <taxon>Alphaproteobacteria</taxon>
        <taxon>Sphingomonadales</taxon>
        <taxon>Sphingomonadaceae</taxon>
        <taxon>Sphingomonas</taxon>
    </lineage>
</organism>
<dbReference type="InterPro" id="IPR050445">
    <property type="entry name" value="Bact_polysacc_biosynth/exp"/>
</dbReference>
<evidence type="ECO:0000256" key="11">
    <source>
        <dbReference type="ARBA" id="ARBA00022840"/>
    </source>
</evidence>
<feature type="coiled-coil region" evidence="16">
    <location>
        <begin position="197"/>
        <end position="261"/>
    </location>
</feature>
<dbReference type="GO" id="GO:0004713">
    <property type="term" value="F:protein tyrosine kinase activity"/>
    <property type="evidence" value="ECO:0007669"/>
    <property type="project" value="TreeGrafter"/>
</dbReference>
<comment type="similarity">
    <text evidence="3">Belongs to the etk/wzc family.</text>
</comment>
<dbReference type="PANTHER" id="PTHR32309">
    <property type="entry name" value="TYROSINE-PROTEIN KINASE"/>
    <property type="match status" value="1"/>
</dbReference>
<evidence type="ECO:0000256" key="3">
    <source>
        <dbReference type="ARBA" id="ARBA00008883"/>
    </source>
</evidence>
<evidence type="ECO:0000256" key="10">
    <source>
        <dbReference type="ARBA" id="ARBA00022777"/>
    </source>
</evidence>
<evidence type="ECO:0000313" key="21">
    <source>
        <dbReference type="Proteomes" id="UP000199206"/>
    </source>
</evidence>
<proteinExistence type="inferred from homology"/>
<keyword evidence="13 17" id="KW-0472">Membrane</keyword>
<dbReference type="Pfam" id="PF13614">
    <property type="entry name" value="AAA_31"/>
    <property type="match status" value="1"/>
</dbReference>